<dbReference type="AlphaFoldDB" id="A0A1G9LGV3"/>
<dbReference type="EMBL" id="FNGA01000007">
    <property type="protein sequence ID" value="SDL61126.1"/>
    <property type="molecule type" value="Genomic_DNA"/>
</dbReference>
<dbReference type="SUPFAM" id="SSF52540">
    <property type="entry name" value="P-loop containing nucleoside triphosphate hydrolases"/>
    <property type="match status" value="1"/>
</dbReference>
<evidence type="ECO:0000313" key="9">
    <source>
        <dbReference type="EMBL" id="SDL61126.1"/>
    </source>
</evidence>
<keyword evidence="4" id="KW-1003">Cell membrane</keyword>
<dbReference type="InterPro" id="IPR013563">
    <property type="entry name" value="Oligopep_ABC_C"/>
</dbReference>
<dbReference type="InterPro" id="IPR003439">
    <property type="entry name" value="ABC_transporter-like_ATP-bd"/>
</dbReference>
<organism evidence="9 10">
    <name type="scientific">Maridesulfovibrio ferrireducens</name>
    <dbReference type="NCBI Taxonomy" id="246191"/>
    <lineage>
        <taxon>Bacteria</taxon>
        <taxon>Pseudomonadati</taxon>
        <taxon>Thermodesulfobacteriota</taxon>
        <taxon>Desulfovibrionia</taxon>
        <taxon>Desulfovibrionales</taxon>
        <taxon>Desulfovibrionaceae</taxon>
        <taxon>Maridesulfovibrio</taxon>
    </lineage>
</organism>
<evidence type="ECO:0000256" key="1">
    <source>
        <dbReference type="ARBA" id="ARBA00004417"/>
    </source>
</evidence>
<dbReference type="GO" id="GO:0005886">
    <property type="term" value="C:plasma membrane"/>
    <property type="evidence" value="ECO:0007669"/>
    <property type="project" value="UniProtKB-SubCell"/>
</dbReference>
<dbReference type="CDD" id="cd03257">
    <property type="entry name" value="ABC_NikE_OppD_transporters"/>
    <property type="match status" value="1"/>
</dbReference>
<dbReference type="PANTHER" id="PTHR43297:SF2">
    <property type="entry name" value="DIPEPTIDE TRANSPORT ATP-BINDING PROTEIN DPPD"/>
    <property type="match status" value="1"/>
</dbReference>
<keyword evidence="10" id="KW-1185">Reference proteome</keyword>
<dbReference type="InterPro" id="IPR027417">
    <property type="entry name" value="P-loop_NTPase"/>
</dbReference>
<reference evidence="10" key="1">
    <citation type="submission" date="2016-10" db="EMBL/GenBank/DDBJ databases">
        <authorList>
            <person name="Varghese N."/>
            <person name="Submissions S."/>
        </authorList>
    </citation>
    <scope>NUCLEOTIDE SEQUENCE [LARGE SCALE GENOMIC DNA]</scope>
    <source>
        <strain evidence="10">DSM 16995</strain>
    </source>
</reference>
<dbReference type="PROSITE" id="PS00211">
    <property type="entry name" value="ABC_TRANSPORTER_1"/>
    <property type="match status" value="1"/>
</dbReference>
<protein>
    <submittedName>
        <fullName evidence="9">Peptide/nickel transport system ATP-binding protein</fullName>
    </submittedName>
</protein>
<name>A0A1G9LGV3_9BACT</name>
<evidence type="ECO:0000256" key="2">
    <source>
        <dbReference type="ARBA" id="ARBA00005417"/>
    </source>
</evidence>
<dbReference type="NCBIfam" id="TIGR01727">
    <property type="entry name" value="oligo_HPY"/>
    <property type="match status" value="1"/>
</dbReference>
<dbReference type="RefSeq" id="WP_092163223.1">
    <property type="nucleotide sequence ID" value="NZ_FNGA01000007.1"/>
</dbReference>
<dbReference type="Proteomes" id="UP000199053">
    <property type="component" value="Unassembled WGS sequence"/>
</dbReference>
<dbReference type="InterPro" id="IPR050388">
    <property type="entry name" value="ABC_Ni/Peptide_Import"/>
</dbReference>
<evidence type="ECO:0000256" key="7">
    <source>
        <dbReference type="ARBA" id="ARBA00023136"/>
    </source>
</evidence>
<dbReference type="Pfam" id="PF00005">
    <property type="entry name" value="ABC_tran"/>
    <property type="match status" value="1"/>
</dbReference>
<dbReference type="SMART" id="SM00382">
    <property type="entry name" value="AAA"/>
    <property type="match status" value="1"/>
</dbReference>
<dbReference type="PANTHER" id="PTHR43297">
    <property type="entry name" value="OLIGOPEPTIDE TRANSPORT ATP-BINDING PROTEIN APPD"/>
    <property type="match status" value="1"/>
</dbReference>
<comment type="subcellular location">
    <subcellularLocation>
        <location evidence="1">Cell inner membrane</location>
        <topology evidence="1">Peripheral membrane protein</topology>
    </subcellularLocation>
</comment>
<dbReference type="InterPro" id="IPR017871">
    <property type="entry name" value="ABC_transporter-like_CS"/>
</dbReference>
<dbReference type="GO" id="GO:0005524">
    <property type="term" value="F:ATP binding"/>
    <property type="evidence" value="ECO:0007669"/>
    <property type="project" value="UniProtKB-KW"/>
</dbReference>
<keyword evidence="3" id="KW-0813">Transport</keyword>
<dbReference type="OrthoDB" id="9809450at2"/>
<evidence type="ECO:0000256" key="5">
    <source>
        <dbReference type="ARBA" id="ARBA00022741"/>
    </source>
</evidence>
<dbReference type="FunFam" id="3.40.50.300:FF:000016">
    <property type="entry name" value="Oligopeptide ABC transporter ATP-binding component"/>
    <property type="match status" value="1"/>
</dbReference>
<feature type="domain" description="ABC transporter" evidence="8">
    <location>
        <begin position="8"/>
        <end position="256"/>
    </location>
</feature>
<evidence type="ECO:0000259" key="8">
    <source>
        <dbReference type="PROSITE" id="PS50893"/>
    </source>
</evidence>
<evidence type="ECO:0000256" key="3">
    <source>
        <dbReference type="ARBA" id="ARBA00022448"/>
    </source>
</evidence>
<proteinExistence type="inferred from homology"/>
<comment type="similarity">
    <text evidence="2">Belongs to the ABC transporter superfamily.</text>
</comment>
<evidence type="ECO:0000256" key="4">
    <source>
        <dbReference type="ARBA" id="ARBA00022475"/>
    </source>
</evidence>
<dbReference type="Pfam" id="PF08352">
    <property type="entry name" value="oligo_HPY"/>
    <property type="match status" value="1"/>
</dbReference>
<evidence type="ECO:0000313" key="10">
    <source>
        <dbReference type="Proteomes" id="UP000199053"/>
    </source>
</evidence>
<dbReference type="GO" id="GO:0016887">
    <property type="term" value="F:ATP hydrolysis activity"/>
    <property type="evidence" value="ECO:0007669"/>
    <property type="project" value="InterPro"/>
</dbReference>
<accession>A0A1G9LGV3</accession>
<dbReference type="InterPro" id="IPR003593">
    <property type="entry name" value="AAA+_ATPase"/>
</dbReference>
<dbReference type="PROSITE" id="PS50893">
    <property type="entry name" value="ABC_TRANSPORTER_2"/>
    <property type="match status" value="1"/>
</dbReference>
<dbReference type="GO" id="GO:0015833">
    <property type="term" value="P:peptide transport"/>
    <property type="evidence" value="ECO:0007669"/>
    <property type="project" value="InterPro"/>
</dbReference>
<keyword evidence="7" id="KW-0472">Membrane</keyword>
<gene>
    <name evidence="9" type="ORF">SAMN05660337_3377</name>
</gene>
<dbReference type="Gene3D" id="3.40.50.300">
    <property type="entry name" value="P-loop containing nucleotide triphosphate hydrolases"/>
    <property type="match status" value="1"/>
</dbReference>
<dbReference type="STRING" id="246191.SAMN05660337_3377"/>
<sequence length="309" mass="33810">MKNPSPLLEIKDLSIKFPSEAGVVSVVDDFNLSIGRFDHCCLLGESGCGKTVAALSILNLLPPSAVIEGEVLFNNRNLLDLEPAEIRQIRGKDIAIIFETPASCLNPVMSVGDQISEVIRRQGFTRKQARNGSEELLARTGVSDPKKRARQFPHQFSGGMLQRVMIAIALAAKPKLLIADEPTTALDPTVQIQIIELIQDVVNELSASLLLITHDLDVASELCGNVAAMYAGQIVETGPLHKVFKSPRHPYVQALMKTFDHNRFRPIGGSPPPLTCPPEGCRFHPRCPEAENLCSIQKPLMQNGVRCPR</sequence>
<evidence type="ECO:0000256" key="6">
    <source>
        <dbReference type="ARBA" id="ARBA00022840"/>
    </source>
</evidence>
<keyword evidence="6 9" id="KW-0067">ATP-binding</keyword>
<keyword evidence="5" id="KW-0547">Nucleotide-binding</keyword>